<evidence type="ECO:0000256" key="10">
    <source>
        <dbReference type="ARBA" id="ARBA00023136"/>
    </source>
</evidence>
<gene>
    <name evidence="13 15" type="primary">flhB</name>
    <name evidence="15" type="ORF">GCM10025791_13140</name>
</gene>
<dbReference type="Gene3D" id="3.40.1690.10">
    <property type="entry name" value="secretion proteins EscU"/>
    <property type="match status" value="1"/>
</dbReference>
<dbReference type="Pfam" id="PF01312">
    <property type="entry name" value="Bac_export_2"/>
    <property type="match status" value="1"/>
</dbReference>
<evidence type="ECO:0000256" key="6">
    <source>
        <dbReference type="ARBA" id="ARBA00022692"/>
    </source>
</evidence>
<keyword evidence="8 13" id="KW-0653">Protein transport</keyword>
<dbReference type="InterPro" id="IPR006135">
    <property type="entry name" value="T3SS_substrate_exporter"/>
</dbReference>
<dbReference type="PANTHER" id="PTHR30531">
    <property type="entry name" value="FLAGELLAR BIOSYNTHETIC PROTEIN FLHB"/>
    <property type="match status" value="1"/>
</dbReference>
<evidence type="ECO:0000256" key="13">
    <source>
        <dbReference type="RuleBase" id="RU364091"/>
    </source>
</evidence>
<evidence type="ECO:0000256" key="7">
    <source>
        <dbReference type="ARBA" id="ARBA00022795"/>
    </source>
</evidence>
<evidence type="ECO:0000256" key="14">
    <source>
        <dbReference type="SAM" id="MobiDB-lite"/>
    </source>
</evidence>
<name>A0AAV3U030_9ALTE</name>
<evidence type="ECO:0000256" key="2">
    <source>
        <dbReference type="ARBA" id="ARBA00010690"/>
    </source>
</evidence>
<dbReference type="GO" id="GO:0044780">
    <property type="term" value="P:bacterial-type flagellum assembly"/>
    <property type="evidence" value="ECO:0007669"/>
    <property type="project" value="InterPro"/>
</dbReference>
<evidence type="ECO:0000256" key="5">
    <source>
        <dbReference type="ARBA" id="ARBA00022475"/>
    </source>
</evidence>
<keyword evidence="11 13" id="KW-1006">Bacterial flagellum protein export</keyword>
<evidence type="ECO:0000256" key="9">
    <source>
        <dbReference type="ARBA" id="ARBA00022989"/>
    </source>
</evidence>
<keyword evidence="16" id="KW-1185">Reference proteome</keyword>
<evidence type="ECO:0000256" key="1">
    <source>
        <dbReference type="ARBA" id="ARBA00004651"/>
    </source>
</evidence>
<evidence type="ECO:0000256" key="3">
    <source>
        <dbReference type="ARBA" id="ARBA00021622"/>
    </source>
</evidence>
<evidence type="ECO:0000256" key="12">
    <source>
        <dbReference type="ARBA" id="ARBA00025078"/>
    </source>
</evidence>
<evidence type="ECO:0000256" key="4">
    <source>
        <dbReference type="ARBA" id="ARBA00022448"/>
    </source>
</evidence>
<keyword evidence="6 13" id="KW-0812">Transmembrane</keyword>
<feature type="transmembrane region" description="Helical" evidence="13">
    <location>
        <begin position="146"/>
        <end position="166"/>
    </location>
</feature>
<keyword evidence="15" id="KW-0969">Cilium</keyword>
<keyword evidence="15" id="KW-0966">Cell projection</keyword>
<dbReference type="PRINTS" id="PR00950">
    <property type="entry name" value="TYPE3IMSPROT"/>
</dbReference>
<comment type="similarity">
    <text evidence="2 13">Belongs to the type III secretion exporter family.</text>
</comment>
<evidence type="ECO:0000313" key="15">
    <source>
        <dbReference type="EMBL" id="GAA4936797.1"/>
    </source>
</evidence>
<dbReference type="InterPro" id="IPR006136">
    <property type="entry name" value="FlhB"/>
</dbReference>
<keyword evidence="5 13" id="KW-1003">Cell membrane</keyword>
<evidence type="ECO:0000313" key="16">
    <source>
        <dbReference type="Proteomes" id="UP001409585"/>
    </source>
</evidence>
<protein>
    <recommendedName>
        <fullName evidence="3 13">Flagellar biosynthetic protein FlhB</fullName>
    </recommendedName>
</protein>
<dbReference type="AlphaFoldDB" id="A0AAV3U030"/>
<keyword evidence="10 13" id="KW-0472">Membrane</keyword>
<feature type="transmembrane region" description="Helical" evidence="13">
    <location>
        <begin position="186"/>
        <end position="214"/>
    </location>
</feature>
<comment type="function">
    <text evidence="12 13">Required for formation of the rod structure in the basal body of the flagellar apparatus. Together with FliI and FliH, may constitute the export apparatus of flagellin.</text>
</comment>
<proteinExistence type="inferred from homology"/>
<dbReference type="NCBIfam" id="TIGR00328">
    <property type="entry name" value="flhB"/>
    <property type="match status" value="1"/>
</dbReference>
<accession>A0AAV3U030</accession>
<comment type="caution">
    <text evidence="13">Lacks conserved residue(s) required for the propagation of feature annotation.</text>
</comment>
<dbReference type="GO" id="GO:0009306">
    <property type="term" value="P:protein secretion"/>
    <property type="evidence" value="ECO:0007669"/>
    <property type="project" value="InterPro"/>
</dbReference>
<dbReference type="PANTHER" id="PTHR30531:SF12">
    <property type="entry name" value="FLAGELLAR BIOSYNTHETIC PROTEIN FLHB"/>
    <property type="match status" value="1"/>
</dbReference>
<dbReference type="Gene3D" id="6.10.250.2080">
    <property type="match status" value="1"/>
</dbReference>
<dbReference type="InterPro" id="IPR029025">
    <property type="entry name" value="T3SS_substrate_exporter_C"/>
</dbReference>
<dbReference type="FunFam" id="3.40.1690.10:FF:000001">
    <property type="entry name" value="Flagellar biosynthetic protein FlhB"/>
    <property type="match status" value="1"/>
</dbReference>
<feature type="transmembrane region" description="Helical" evidence="13">
    <location>
        <begin position="90"/>
        <end position="115"/>
    </location>
</feature>
<dbReference type="SUPFAM" id="SSF160544">
    <property type="entry name" value="EscU C-terminal domain-like"/>
    <property type="match status" value="1"/>
</dbReference>
<reference evidence="16" key="1">
    <citation type="journal article" date="2019" name="Int. J. Syst. Evol. Microbiol.">
        <title>The Global Catalogue of Microorganisms (GCM) 10K type strain sequencing project: providing services to taxonomists for standard genome sequencing and annotation.</title>
        <authorList>
            <consortium name="The Broad Institute Genomics Platform"/>
            <consortium name="The Broad Institute Genome Sequencing Center for Infectious Disease"/>
            <person name="Wu L."/>
            <person name="Ma J."/>
        </authorList>
    </citation>
    <scope>NUCLEOTIDE SEQUENCE [LARGE SCALE GENOMIC DNA]</scope>
    <source>
        <strain evidence="16">JCM 19134</strain>
    </source>
</reference>
<organism evidence="15 16">
    <name type="scientific">Halioxenophilus aromaticivorans</name>
    <dbReference type="NCBI Taxonomy" id="1306992"/>
    <lineage>
        <taxon>Bacteria</taxon>
        <taxon>Pseudomonadati</taxon>
        <taxon>Pseudomonadota</taxon>
        <taxon>Gammaproteobacteria</taxon>
        <taxon>Alteromonadales</taxon>
        <taxon>Alteromonadaceae</taxon>
        <taxon>Halioxenophilus</taxon>
    </lineage>
</organism>
<dbReference type="RefSeq" id="WP_345418918.1">
    <property type="nucleotide sequence ID" value="NZ_AP031496.1"/>
</dbReference>
<keyword evidence="7 13" id="KW-1005">Bacterial flagellum biogenesis</keyword>
<comment type="caution">
    <text evidence="15">The sequence shown here is derived from an EMBL/GenBank/DDBJ whole genome shotgun (WGS) entry which is preliminary data.</text>
</comment>
<comment type="subcellular location">
    <subcellularLocation>
        <location evidence="1">Cell membrane</location>
        <topology evidence="1">Multi-pass membrane protein</topology>
    </subcellularLocation>
</comment>
<dbReference type="EMBL" id="BAABLX010000007">
    <property type="protein sequence ID" value="GAA4936797.1"/>
    <property type="molecule type" value="Genomic_DNA"/>
</dbReference>
<dbReference type="Proteomes" id="UP001409585">
    <property type="component" value="Unassembled WGS sequence"/>
</dbReference>
<keyword evidence="15" id="KW-0282">Flagellum</keyword>
<keyword evidence="4 13" id="KW-0813">Transport</keyword>
<sequence length="381" mass="41945">MADDSNEEKTEEPTAKRLEKAREEGQVPRSKELTTTAVLLGATVSLYTLGGSLTKGFTGIFADSFTFDRQAAFDPNIMISRLTSSMFDGLWLLVPFFIVLLIVAIAGPIALGGWLMSAKSLAPKMDRLNPLSGLKRMFSMKSLVELVKAIAKVSVIMLVAVLLLKVQQGHIVHLSDSSTRQALVDAVTIIATAAIILSAATIVIALADVPFQIWDTTRQLKMSRQEIKDEMKDSEGKPEVKGRIRQLQREMANNRMMASVPEADVIITNPTHFSVALKYDPNTMATPQVLAKGIDHVAIKIREIANAHEIEIVESPVLARAIYYTTDVDGEIPSGLYLAVAQVLAYIFQLRQYRPGQGAQRPRLPKRLPIPDDYVFDQSGK</sequence>
<dbReference type="GO" id="GO:0005886">
    <property type="term" value="C:plasma membrane"/>
    <property type="evidence" value="ECO:0007669"/>
    <property type="project" value="UniProtKB-SubCell"/>
</dbReference>
<feature type="compositionally biased region" description="Basic and acidic residues" evidence="14">
    <location>
        <begin position="7"/>
        <end position="29"/>
    </location>
</feature>
<keyword evidence="9 13" id="KW-1133">Transmembrane helix</keyword>
<evidence type="ECO:0000256" key="11">
    <source>
        <dbReference type="ARBA" id="ARBA00023225"/>
    </source>
</evidence>
<evidence type="ECO:0000256" key="8">
    <source>
        <dbReference type="ARBA" id="ARBA00022927"/>
    </source>
</evidence>
<feature type="region of interest" description="Disordered" evidence="14">
    <location>
        <begin position="1"/>
        <end position="29"/>
    </location>
</feature>